<evidence type="ECO:0000313" key="3">
    <source>
        <dbReference type="Proteomes" id="UP001567538"/>
    </source>
</evidence>
<dbReference type="PANTHER" id="PTHR46377:SF1">
    <property type="entry name" value="DUAL SPECIFICITY PROTEIN PHOSPHATASE 19"/>
    <property type="match status" value="1"/>
</dbReference>
<evidence type="ECO:0000313" key="2">
    <source>
        <dbReference type="EMBL" id="KAL1548567.1"/>
    </source>
</evidence>
<organism evidence="2 3">
    <name type="scientific">Salvia divinorum</name>
    <name type="common">Maria pastora</name>
    <name type="synonym">Diviner's sage</name>
    <dbReference type="NCBI Taxonomy" id="28513"/>
    <lineage>
        <taxon>Eukaryota</taxon>
        <taxon>Viridiplantae</taxon>
        <taxon>Streptophyta</taxon>
        <taxon>Embryophyta</taxon>
        <taxon>Tracheophyta</taxon>
        <taxon>Spermatophyta</taxon>
        <taxon>Magnoliopsida</taxon>
        <taxon>eudicotyledons</taxon>
        <taxon>Gunneridae</taxon>
        <taxon>Pentapetalae</taxon>
        <taxon>asterids</taxon>
        <taxon>lamiids</taxon>
        <taxon>Lamiales</taxon>
        <taxon>Lamiaceae</taxon>
        <taxon>Nepetoideae</taxon>
        <taxon>Mentheae</taxon>
        <taxon>Salviinae</taxon>
        <taxon>Salvia</taxon>
        <taxon>Salvia subgen. Calosphace</taxon>
    </lineage>
</organism>
<dbReference type="Gene3D" id="3.90.190.10">
    <property type="entry name" value="Protein tyrosine phosphatase superfamily"/>
    <property type="match status" value="1"/>
</dbReference>
<proteinExistence type="predicted"/>
<evidence type="ECO:0000259" key="1">
    <source>
        <dbReference type="Pfam" id="PF00782"/>
    </source>
</evidence>
<dbReference type="CDD" id="cd14498">
    <property type="entry name" value="DSP"/>
    <property type="match status" value="1"/>
</dbReference>
<reference evidence="2 3" key="1">
    <citation type="submission" date="2024-06" db="EMBL/GenBank/DDBJ databases">
        <title>A chromosome level genome sequence of Diviner's sage (Salvia divinorum).</title>
        <authorList>
            <person name="Ford S.A."/>
            <person name="Ro D.-K."/>
            <person name="Ness R.W."/>
            <person name="Phillips M.A."/>
        </authorList>
    </citation>
    <scope>NUCLEOTIDE SEQUENCE [LARGE SCALE GENOMIC DNA]</scope>
    <source>
        <strain evidence="2">SAF-2024a</strain>
        <tissue evidence="2">Leaf</tissue>
    </source>
</reference>
<dbReference type="SUPFAM" id="SSF52799">
    <property type="entry name" value="(Phosphotyrosine protein) phosphatases II"/>
    <property type="match status" value="1"/>
</dbReference>
<dbReference type="InterPro" id="IPR000340">
    <property type="entry name" value="Dual-sp_phosphatase_cat-dom"/>
</dbReference>
<sequence>MLLVVTVVVAYLKFKRGMSSSEALEHVKMIRPTMCPNQGFMSQLQEYAKYLQDSRNKDGVTQEPQKLDSSA</sequence>
<dbReference type="Proteomes" id="UP001567538">
    <property type="component" value="Unassembled WGS sequence"/>
</dbReference>
<dbReference type="AlphaFoldDB" id="A0ABD1GX51"/>
<dbReference type="InterPro" id="IPR029021">
    <property type="entry name" value="Prot-tyrosine_phosphatase-like"/>
</dbReference>
<keyword evidence="3" id="KW-1185">Reference proteome</keyword>
<accession>A0ABD1GX51</accession>
<comment type="caution">
    <text evidence="2">The sequence shown here is derived from an EMBL/GenBank/DDBJ whole genome shotgun (WGS) entry which is preliminary data.</text>
</comment>
<feature type="domain" description="Dual specificity phosphatase catalytic" evidence="1">
    <location>
        <begin position="5"/>
        <end position="48"/>
    </location>
</feature>
<dbReference type="PANTHER" id="PTHR46377">
    <property type="entry name" value="DUAL SPECIFICITY PROTEIN PHOSPHATASE 19"/>
    <property type="match status" value="1"/>
</dbReference>
<dbReference type="Pfam" id="PF00782">
    <property type="entry name" value="DSPc"/>
    <property type="match status" value="1"/>
</dbReference>
<protein>
    <submittedName>
        <fullName evidence="2">Dual specificity protein phosphatase 1-like isoform X2</fullName>
    </submittedName>
</protein>
<gene>
    <name evidence="2" type="ORF">AAHA92_16783</name>
</gene>
<name>A0ABD1GX51_SALDI</name>
<dbReference type="EMBL" id="JBEAFC010000007">
    <property type="protein sequence ID" value="KAL1548567.1"/>
    <property type="molecule type" value="Genomic_DNA"/>
</dbReference>